<dbReference type="InterPro" id="IPR031730">
    <property type="entry name" value="Carbam_trans_C"/>
</dbReference>
<dbReference type="EMBL" id="CP078145">
    <property type="protein sequence ID" value="QXN88588.1"/>
    <property type="molecule type" value="Genomic_DNA"/>
</dbReference>
<dbReference type="InterPro" id="IPR051338">
    <property type="entry name" value="NodU/CmcH_Carbamoyltrnsfr"/>
</dbReference>
<dbReference type="PANTHER" id="PTHR34847:SF1">
    <property type="entry name" value="NODULATION PROTEIN U"/>
    <property type="match status" value="1"/>
</dbReference>
<dbReference type="PANTHER" id="PTHR34847">
    <property type="entry name" value="NODULATION PROTEIN U"/>
    <property type="match status" value="1"/>
</dbReference>
<evidence type="ECO:0000259" key="1">
    <source>
        <dbReference type="Pfam" id="PF02543"/>
    </source>
</evidence>
<evidence type="ECO:0000259" key="2">
    <source>
        <dbReference type="Pfam" id="PF16861"/>
    </source>
</evidence>
<dbReference type="Pfam" id="PF16861">
    <property type="entry name" value="Carbam_trans_C"/>
    <property type="match status" value="1"/>
</dbReference>
<protein>
    <recommendedName>
        <fullName evidence="5">Carbamoyltransferase</fullName>
    </recommendedName>
</protein>
<feature type="domain" description="Carbamoyltransferase" evidence="1">
    <location>
        <begin position="84"/>
        <end position="318"/>
    </location>
</feature>
<feature type="domain" description="Carbamoyltransferase C-terminal" evidence="2">
    <location>
        <begin position="371"/>
        <end position="538"/>
    </location>
</feature>
<name>A0ABX8RG66_NOCIO</name>
<dbReference type="Proteomes" id="UP000694257">
    <property type="component" value="Chromosome"/>
</dbReference>
<proteinExistence type="predicted"/>
<sequence>MIVLGIGGSTHDFSACVLVDGQVRIAVEEERLSRIKHHSLERLRVSDMRLSSVDYCLREIGATLDDVDLVIANDLVYRGALRSLPAVRPINHHLSHAALVSYLSPHAEQAILVVDGFGSMRDGQAETVSYFVTDEDRVPRLIHRETNQVRRVHADRPFSWQNFDFVEHSLGELYSFVTEAIGFGLHDAGKTMGLAPYGSERLVEEFHRIIEVDPIGRVRFDDATRTELARLIAAEPAATEEWKHQADVARGVQAVLEEALLRRVHDLHHRSERGALAVGGGVFLNSVANQRIRDEGPFGDFYLHGATGDSGTAIGAALYGYHQHTGKLPHQEEELIYTGRRYVRDETLAALEAAAGVDWTEDEDVCAKAAGVLAGGGVVGWFQGRSEFGPRALGNRSILADPSRPEMKDRINSVVKHREGFRPFAPAILGTRQTEVLDTAAPSTYMCMNGKVHDQARRQFVAATHVDASARYQTVTEQTNPRFHELITRFEALTGVPGLLNTSFNDSEPIVETPGDAIGCFLGSDIDCLVIDNFFVTKQ</sequence>
<reference evidence="3 4" key="1">
    <citation type="submission" date="2021-07" db="EMBL/GenBank/DDBJ databases">
        <title>Whole Genome Sequence of Nocardia Iowensis.</title>
        <authorList>
            <person name="Lamm A."/>
            <person name="Collins-Fairclough A.M."/>
            <person name="Bunk B."/>
            <person name="Sproer C."/>
        </authorList>
    </citation>
    <scope>NUCLEOTIDE SEQUENCE [LARGE SCALE GENOMIC DNA]</scope>
    <source>
        <strain evidence="3 4">NRRL 5646</strain>
    </source>
</reference>
<accession>A0ABX8RG66</accession>
<dbReference type="RefSeq" id="WP_218469471.1">
    <property type="nucleotide sequence ID" value="NZ_BAABJN010000008.1"/>
</dbReference>
<evidence type="ECO:0008006" key="5">
    <source>
        <dbReference type="Google" id="ProtNLM"/>
    </source>
</evidence>
<dbReference type="InterPro" id="IPR003696">
    <property type="entry name" value="Carbtransf_dom"/>
</dbReference>
<dbReference type="Pfam" id="PF02543">
    <property type="entry name" value="Carbam_trans_N"/>
    <property type="match status" value="1"/>
</dbReference>
<dbReference type="CDD" id="cd24098">
    <property type="entry name" value="ASKHA_NBD_TobZ_N"/>
    <property type="match status" value="1"/>
</dbReference>
<evidence type="ECO:0000313" key="3">
    <source>
        <dbReference type="EMBL" id="QXN88588.1"/>
    </source>
</evidence>
<gene>
    <name evidence="3" type="ORF">KV110_23645</name>
</gene>
<organism evidence="3 4">
    <name type="scientific">Nocardia iowensis</name>
    <dbReference type="NCBI Taxonomy" id="204891"/>
    <lineage>
        <taxon>Bacteria</taxon>
        <taxon>Bacillati</taxon>
        <taxon>Actinomycetota</taxon>
        <taxon>Actinomycetes</taxon>
        <taxon>Mycobacteriales</taxon>
        <taxon>Nocardiaceae</taxon>
        <taxon>Nocardia</taxon>
    </lineage>
</organism>
<keyword evidence="4" id="KW-1185">Reference proteome</keyword>
<evidence type="ECO:0000313" key="4">
    <source>
        <dbReference type="Proteomes" id="UP000694257"/>
    </source>
</evidence>